<dbReference type="PANTHER" id="PTHR38794">
    <property type="entry name" value="INTEGRAL MEMBRANE PROTEIN"/>
    <property type="match status" value="1"/>
</dbReference>
<protein>
    <recommendedName>
        <fullName evidence="3">Rhodopsin domain-containing protein</fullName>
    </recommendedName>
</protein>
<evidence type="ECO:0000259" key="3">
    <source>
        <dbReference type="Pfam" id="PF20684"/>
    </source>
</evidence>
<evidence type="ECO:0000313" key="5">
    <source>
        <dbReference type="Proteomes" id="UP001590951"/>
    </source>
</evidence>
<feature type="transmembrane region" description="Helical" evidence="2">
    <location>
        <begin position="96"/>
        <end position="117"/>
    </location>
</feature>
<feature type="transmembrane region" description="Helical" evidence="2">
    <location>
        <begin position="51"/>
        <end position="70"/>
    </location>
</feature>
<dbReference type="InterPro" id="IPR049326">
    <property type="entry name" value="Rhodopsin_dom_fungi"/>
</dbReference>
<name>A0ABR4BL47_9LECA</name>
<organism evidence="4 5">
    <name type="scientific">Lepraria finkii</name>
    <dbReference type="NCBI Taxonomy" id="1340010"/>
    <lineage>
        <taxon>Eukaryota</taxon>
        <taxon>Fungi</taxon>
        <taxon>Dikarya</taxon>
        <taxon>Ascomycota</taxon>
        <taxon>Pezizomycotina</taxon>
        <taxon>Lecanoromycetes</taxon>
        <taxon>OSLEUM clade</taxon>
        <taxon>Lecanoromycetidae</taxon>
        <taxon>Lecanorales</taxon>
        <taxon>Lecanorineae</taxon>
        <taxon>Stereocaulaceae</taxon>
        <taxon>Lepraria</taxon>
    </lineage>
</organism>
<accession>A0ABR4BL47</accession>
<evidence type="ECO:0000256" key="1">
    <source>
        <dbReference type="SAM" id="MobiDB-lite"/>
    </source>
</evidence>
<evidence type="ECO:0000256" key="2">
    <source>
        <dbReference type="SAM" id="Phobius"/>
    </source>
</evidence>
<keyword evidence="2" id="KW-1133">Transmembrane helix</keyword>
<proteinExistence type="predicted"/>
<dbReference type="EMBL" id="JBHFEH010000002">
    <property type="protein sequence ID" value="KAL2058527.1"/>
    <property type="molecule type" value="Genomic_DNA"/>
</dbReference>
<sequence>MESSGLSIAVTGNLTPALQIVTWLLQCISVLAVLVKIGIKLKIIHDFTQDDMVILIALVMSTGQCVAVSLQNANGFGQHRAALGRGQVEAALKSQYAAQLLFIASLCCAKLSVAAFVQNLTPDKFDRRIVTALKTTIIVWSLGSLLAAAFQCQVSAPWNILGSRCFNKTAFWNSFGILNILTDVGLIAIPLKITIQIQASVRKRVIAVTVCQLVYWNRISRSSDPMFDEWRVIICTQVLLSVSIVTACMPQFKRLLDCLQSGMLGTDDLRRRGQTGLYGYKGYSGKSRSKEYYLLEATNTDSNRKSDQKLRETAPHQRIRVGPHDIRMQTELTITSEPHSSQAGWDEESQHSTSRIVRDSDFVSTATHGI</sequence>
<reference evidence="4 5" key="1">
    <citation type="submission" date="2024-09" db="EMBL/GenBank/DDBJ databases">
        <title>Rethinking Asexuality: The Enigmatic Case of Functional Sexual Genes in Lepraria (Stereocaulaceae).</title>
        <authorList>
            <person name="Doellman M."/>
            <person name="Sun Y."/>
            <person name="Barcenas-Pena A."/>
            <person name="Lumbsch H.T."/>
            <person name="Grewe F."/>
        </authorList>
    </citation>
    <scope>NUCLEOTIDE SEQUENCE [LARGE SCALE GENOMIC DNA]</scope>
    <source>
        <strain evidence="4 5">Grewe 0041</strain>
    </source>
</reference>
<dbReference type="PANTHER" id="PTHR38794:SF1">
    <property type="entry name" value="INTEGRAL MEMBRANE PROTEIN"/>
    <property type="match status" value="1"/>
</dbReference>
<feature type="transmembrane region" description="Helical" evidence="2">
    <location>
        <begin position="170"/>
        <end position="189"/>
    </location>
</feature>
<feature type="transmembrane region" description="Helical" evidence="2">
    <location>
        <begin position="20"/>
        <end position="39"/>
    </location>
</feature>
<dbReference type="Proteomes" id="UP001590951">
    <property type="component" value="Unassembled WGS sequence"/>
</dbReference>
<keyword evidence="5" id="KW-1185">Reference proteome</keyword>
<gene>
    <name evidence="4" type="ORF">ABVK25_001255</name>
</gene>
<feature type="transmembrane region" description="Helical" evidence="2">
    <location>
        <begin position="129"/>
        <end position="150"/>
    </location>
</feature>
<dbReference type="Pfam" id="PF20684">
    <property type="entry name" value="Fung_rhodopsin"/>
    <property type="match status" value="1"/>
</dbReference>
<keyword evidence="2" id="KW-0472">Membrane</keyword>
<evidence type="ECO:0000313" key="4">
    <source>
        <dbReference type="EMBL" id="KAL2058527.1"/>
    </source>
</evidence>
<feature type="region of interest" description="Disordered" evidence="1">
    <location>
        <begin position="334"/>
        <end position="370"/>
    </location>
</feature>
<feature type="domain" description="Rhodopsin" evidence="3">
    <location>
        <begin position="38"/>
        <end position="256"/>
    </location>
</feature>
<keyword evidence="2" id="KW-0812">Transmembrane</keyword>
<comment type="caution">
    <text evidence="4">The sequence shown here is derived from an EMBL/GenBank/DDBJ whole genome shotgun (WGS) entry which is preliminary data.</text>
</comment>
<feature type="compositionally biased region" description="Polar residues" evidence="1">
    <location>
        <begin position="334"/>
        <end position="343"/>
    </location>
</feature>